<dbReference type="KEGG" id="aeh:Mlg_1148"/>
<proteinExistence type="predicted"/>
<dbReference type="Gene3D" id="3.40.50.2300">
    <property type="match status" value="1"/>
</dbReference>
<feature type="domain" description="OmpR/PhoB-type" evidence="9">
    <location>
        <begin position="141"/>
        <end position="241"/>
    </location>
</feature>
<evidence type="ECO:0000313" key="11">
    <source>
        <dbReference type="Proteomes" id="UP000001962"/>
    </source>
</evidence>
<dbReference type="PANTHER" id="PTHR48111:SF4">
    <property type="entry name" value="DNA-BINDING DUAL TRANSCRIPTIONAL REGULATOR OMPR"/>
    <property type="match status" value="1"/>
</dbReference>
<keyword evidence="3" id="KW-0805">Transcription regulation</keyword>
<dbReference type="Gene3D" id="6.10.250.690">
    <property type="match status" value="1"/>
</dbReference>
<dbReference type="AlphaFoldDB" id="Q0A9J0"/>
<evidence type="ECO:0000256" key="3">
    <source>
        <dbReference type="ARBA" id="ARBA00023015"/>
    </source>
</evidence>
<dbReference type="SMART" id="SM00448">
    <property type="entry name" value="REC"/>
    <property type="match status" value="1"/>
</dbReference>
<reference evidence="11" key="1">
    <citation type="submission" date="2006-08" db="EMBL/GenBank/DDBJ databases">
        <title>Complete sequence of Alkalilimnicola ehrilichei MLHE-1.</title>
        <authorList>
            <person name="Copeland A."/>
            <person name="Lucas S."/>
            <person name="Lapidus A."/>
            <person name="Barry K."/>
            <person name="Detter J.C."/>
            <person name="Glavina del Rio T."/>
            <person name="Hammon N."/>
            <person name="Israni S."/>
            <person name="Dalin E."/>
            <person name="Tice H."/>
            <person name="Pitluck S."/>
            <person name="Sims D."/>
            <person name="Brettin T."/>
            <person name="Bruce D."/>
            <person name="Han C."/>
            <person name="Tapia R."/>
            <person name="Gilna P."/>
            <person name="Schmutz J."/>
            <person name="Larimer F."/>
            <person name="Land M."/>
            <person name="Hauser L."/>
            <person name="Kyrpides N."/>
            <person name="Mikhailova N."/>
            <person name="Oremland R.S."/>
            <person name="Hoeft S.E."/>
            <person name="Switzer-Blum J."/>
            <person name="Kulp T."/>
            <person name="King G."/>
            <person name="Tabita R."/>
            <person name="Witte B."/>
            <person name="Santini J.M."/>
            <person name="Basu P."/>
            <person name="Hollibaugh J.T."/>
            <person name="Xie G."/>
            <person name="Stolz J.F."/>
            <person name="Richardson P."/>
        </authorList>
    </citation>
    <scope>NUCLEOTIDE SEQUENCE [LARGE SCALE GENOMIC DNA]</scope>
    <source>
        <strain evidence="11">ATCC BAA-1101 / DSM 17681 / MLHE-1</strain>
    </source>
</reference>
<name>Q0A9J0_ALKEH</name>
<gene>
    <name evidence="10" type="ordered locus">Mlg_1148</name>
</gene>
<evidence type="ECO:0000313" key="10">
    <source>
        <dbReference type="EMBL" id="ABI56497.1"/>
    </source>
</evidence>
<protein>
    <submittedName>
        <fullName evidence="10">Two component transcriptional regulator, winged helix family</fullName>
    </submittedName>
</protein>
<dbReference type="InterPro" id="IPR011006">
    <property type="entry name" value="CheY-like_superfamily"/>
</dbReference>
<dbReference type="InterPro" id="IPR036388">
    <property type="entry name" value="WH-like_DNA-bd_sf"/>
</dbReference>
<dbReference type="PROSITE" id="PS50110">
    <property type="entry name" value="RESPONSE_REGULATORY"/>
    <property type="match status" value="1"/>
</dbReference>
<dbReference type="Pfam" id="PF00072">
    <property type="entry name" value="Response_reg"/>
    <property type="match status" value="1"/>
</dbReference>
<dbReference type="OrthoDB" id="9802426at2"/>
<dbReference type="InterPro" id="IPR001867">
    <property type="entry name" value="OmpR/PhoB-type_DNA-bd"/>
</dbReference>
<evidence type="ECO:0000256" key="1">
    <source>
        <dbReference type="ARBA" id="ARBA00022553"/>
    </source>
</evidence>
<keyword evidence="2" id="KW-0902">Two-component regulatory system</keyword>
<dbReference type="SMART" id="SM00862">
    <property type="entry name" value="Trans_reg_C"/>
    <property type="match status" value="1"/>
</dbReference>
<evidence type="ECO:0000256" key="5">
    <source>
        <dbReference type="ARBA" id="ARBA00023163"/>
    </source>
</evidence>
<dbReference type="GO" id="GO:0006355">
    <property type="term" value="P:regulation of DNA-templated transcription"/>
    <property type="evidence" value="ECO:0007669"/>
    <property type="project" value="InterPro"/>
</dbReference>
<dbReference type="GO" id="GO:0000976">
    <property type="term" value="F:transcription cis-regulatory region binding"/>
    <property type="evidence" value="ECO:0007669"/>
    <property type="project" value="TreeGrafter"/>
</dbReference>
<dbReference type="RefSeq" id="WP_011628892.1">
    <property type="nucleotide sequence ID" value="NC_008340.1"/>
</dbReference>
<feature type="DNA-binding region" description="OmpR/PhoB-type" evidence="7">
    <location>
        <begin position="141"/>
        <end position="241"/>
    </location>
</feature>
<dbReference type="PANTHER" id="PTHR48111">
    <property type="entry name" value="REGULATOR OF RPOS"/>
    <property type="match status" value="1"/>
</dbReference>
<dbReference type="InterPro" id="IPR016032">
    <property type="entry name" value="Sig_transdc_resp-reg_C-effctor"/>
</dbReference>
<dbReference type="GO" id="GO:0005829">
    <property type="term" value="C:cytosol"/>
    <property type="evidence" value="ECO:0007669"/>
    <property type="project" value="TreeGrafter"/>
</dbReference>
<dbReference type="CDD" id="cd00383">
    <property type="entry name" value="trans_reg_C"/>
    <property type="match status" value="1"/>
</dbReference>
<dbReference type="Pfam" id="PF00486">
    <property type="entry name" value="Trans_reg_C"/>
    <property type="match status" value="1"/>
</dbReference>
<evidence type="ECO:0000256" key="7">
    <source>
        <dbReference type="PROSITE-ProRule" id="PRU01091"/>
    </source>
</evidence>
<dbReference type="eggNOG" id="COG0745">
    <property type="taxonomic scope" value="Bacteria"/>
</dbReference>
<dbReference type="Proteomes" id="UP000001962">
    <property type="component" value="Chromosome"/>
</dbReference>
<dbReference type="PROSITE" id="PS51755">
    <property type="entry name" value="OMPR_PHOB"/>
    <property type="match status" value="1"/>
</dbReference>
<evidence type="ECO:0000259" key="8">
    <source>
        <dbReference type="PROSITE" id="PS50110"/>
    </source>
</evidence>
<keyword evidence="11" id="KW-1185">Reference proteome</keyword>
<evidence type="ECO:0000259" key="9">
    <source>
        <dbReference type="PROSITE" id="PS51755"/>
    </source>
</evidence>
<dbReference type="Gene3D" id="1.10.10.10">
    <property type="entry name" value="Winged helix-like DNA-binding domain superfamily/Winged helix DNA-binding domain"/>
    <property type="match status" value="1"/>
</dbReference>
<accession>Q0A9J0</accession>
<evidence type="ECO:0000256" key="6">
    <source>
        <dbReference type="PROSITE-ProRule" id="PRU00169"/>
    </source>
</evidence>
<keyword evidence="1 6" id="KW-0597">Phosphoprotein</keyword>
<feature type="modified residue" description="4-aspartylphosphate" evidence="6">
    <location>
        <position position="53"/>
    </location>
</feature>
<dbReference type="GO" id="GO:0032993">
    <property type="term" value="C:protein-DNA complex"/>
    <property type="evidence" value="ECO:0007669"/>
    <property type="project" value="TreeGrafter"/>
</dbReference>
<evidence type="ECO:0000256" key="2">
    <source>
        <dbReference type="ARBA" id="ARBA00023012"/>
    </source>
</evidence>
<dbReference type="InterPro" id="IPR039420">
    <property type="entry name" value="WalR-like"/>
</dbReference>
<dbReference type="EMBL" id="CP000453">
    <property type="protein sequence ID" value="ABI56497.1"/>
    <property type="molecule type" value="Genomic_DNA"/>
</dbReference>
<feature type="domain" description="Response regulatory" evidence="8">
    <location>
        <begin position="4"/>
        <end position="121"/>
    </location>
</feature>
<evidence type="ECO:0000256" key="4">
    <source>
        <dbReference type="ARBA" id="ARBA00023125"/>
    </source>
</evidence>
<keyword evidence="4 7" id="KW-0238">DNA-binding</keyword>
<dbReference type="SUPFAM" id="SSF52172">
    <property type="entry name" value="CheY-like"/>
    <property type="match status" value="1"/>
</dbReference>
<dbReference type="GO" id="GO:0000156">
    <property type="term" value="F:phosphorelay response regulator activity"/>
    <property type="evidence" value="ECO:0007669"/>
    <property type="project" value="TreeGrafter"/>
</dbReference>
<keyword evidence="5" id="KW-0804">Transcription</keyword>
<organism evidence="10 11">
    <name type="scientific">Alkalilimnicola ehrlichii (strain ATCC BAA-1101 / DSM 17681 / MLHE-1)</name>
    <dbReference type="NCBI Taxonomy" id="187272"/>
    <lineage>
        <taxon>Bacteria</taxon>
        <taxon>Pseudomonadati</taxon>
        <taxon>Pseudomonadota</taxon>
        <taxon>Gammaproteobacteria</taxon>
        <taxon>Chromatiales</taxon>
        <taxon>Ectothiorhodospiraceae</taxon>
        <taxon>Alkalilimnicola</taxon>
    </lineage>
</organism>
<dbReference type="HOGENOM" id="CLU_000445_30_4_6"/>
<sequence length="247" mass="27264">MQANILIVDDDPGLRELLVDYLGQNGLEARAVPDGTALWPALEAGPVDLLILDLMLPGDDGLELCGQLRAADAPWRTLPVIMLTARGEETDRIVGLELGADDYLPKPFNPRELLARIRGLLRRSRMPPARQDDPAGTAGERVRYRFAGWLLDPAAHTLAGPDGQVHTLGGADTRLLQALAARPGRPLSRDRIMDITRGRDASPYDRSIDVQVSRLRRLLGDDAREQRIIRTLRNEGYLMACDVERVA</sequence>
<dbReference type="SUPFAM" id="SSF46894">
    <property type="entry name" value="C-terminal effector domain of the bipartite response regulators"/>
    <property type="match status" value="1"/>
</dbReference>
<dbReference type="InterPro" id="IPR001789">
    <property type="entry name" value="Sig_transdc_resp-reg_receiver"/>
</dbReference>